<dbReference type="GO" id="GO:0016020">
    <property type="term" value="C:membrane"/>
    <property type="evidence" value="ECO:0007669"/>
    <property type="project" value="UniProtKB-SubCell"/>
</dbReference>
<comment type="subcellular location">
    <subcellularLocation>
        <location evidence="1">Membrane</location>
        <topology evidence="1">Multi-pass membrane protein</topology>
    </subcellularLocation>
</comment>
<proteinExistence type="predicted"/>
<protein>
    <submittedName>
        <fullName evidence="9">Amino acid transporter, putative</fullName>
    </submittedName>
</protein>
<feature type="transmembrane region" description="Helical" evidence="7">
    <location>
        <begin position="320"/>
        <end position="341"/>
    </location>
</feature>
<feature type="transmembrane region" description="Helical" evidence="7">
    <location>
        <begin position="474"/>
        <end position="495"/>
    </location>
</feature>
<dbReference type="PIRSF" id="PIRSF006060">
    <property type="entry name" value="AA_transporter"/>
    <property type="match status" value="1"/>
</dbReference>
<feature type="transmembrane region" description="Helical" evidence="7">
    <location>
        <begin position="441"/>
        <end position="462"/>
    </location>
</feature>
<keyword evidence="2" id="KW-0813">Transport</keyword>
<dbReference type="Proteomes" id="UP000001745">
    <property type="component" value="Unassembled WGS sequence"/>
</dbReference>
<keyword evidence="10" id="KW-1185">Reference proteome</keyword>
<keyword evidence="6 7" id="KW-0472">Membrane</keyword>
<dbReference type="GO" id="GO:0015171">
    <property type="term" value="F:amino acid transmembrane transporter activity"/>
    <property type="evidence" value="ECO:0007669"/>
    <property type="project" value="TreeGrafter"/>
</dbReference>
<dbReference type="PANTHER" id="PTHR43341:SF1">
    <property type="entry name" value="GENERAL AMINO-ACID PERMEASE GAP1"/>
    <property type="match status" value="1"/>
</dbReference>
<dbReference type="STRING" id="441959.B8LVH2"/>
<dbReference type="InterPro" id="IPR004841">
    <property type="entry name" value="AA-permease/SLC12A_dom"/>
</dbReference>
<evidence type="ECO:0000256" key="5">
    <source>
        <dbReference type="ARBA" id="ARBA00022989"/>
    </source>
</evidence>
<keyword evidence="4" id="KW-0029">Amino-acid transport</keyword>
<evidence type="ECO:0000256" key="4">
    <source>
        <dbReference type="ARBA" id="ARBA00022970"/>
    </source>
</evidence>
<feature type="transmembrane region" description="Helical" evidence="7">
    <location>
        <begin position="362"/>
        <end position="383"/>
    </location>
</feature>
<feature type="transmembrane region" description="Helical" evidence="7">
    <location>
        <begin position="124"/>
        <end position="146"/>
    </location>
</feature>
<reference evidence="10" key="1">
    <citation type="journal article" date="2015" name="Genome Announc.">
        <title>Genome sequence of the AIDS-associated pathogen Penicillium marneffei (ATCC18224) and its near taxonomic relative Talaromyces stipitatus (ATCC10500).</title>
        <authorList>
            <person name="Nierman W.C."/>
            <person name="Fedorova-Abrams N.D."/>
            <person name="Andrianopoulos A."/>
        </authorList>
    </citation>
    <scope>NUCLEOTIDE SEQUENCE [LARGE SCALE GENOMIC DNA]</scope>
    <source>
        <strain evidence="10">ATCC 10500 / CBS 375.48 / QM 6759 / NRRL 1006</strain>
    </source>
</reference>
<evidence type="ECO:0000313" key="10">
    <source>
        <dbReference type="Proteomes" id="UP000001745"/>
    </source>
</evidence>
<dbReference type="HOGENOM" id="CLU_007946_12_0_1"/>
<feature type="transmembrane region" description="Helical" evidence="7">
    <location>
        <begin position="395"/>
        <end position="413"/>
    </location>
</feature>
<dbReference type="Pfam" id="PF00324">
    <property type="entry name" value="AA_permease"/>
    <property type="match status" value="1"/>
</dbReference>
<dbReference type="VEuPathDB" id="FungiDB:TSTA_073770"/>
<organism evidence="9 10">
    <name type="scientific">Talaromyces stipitatus (strain ATCC 10500 / CBS 375.48 / QM 6759 / NRRL 1006)</name>
    <name type="common">Penicillium stipitatum</name>
    <dbReference type="NCBI Taxonomy" id="441959"/>
    <lineage>
        <taxon>Eukaryota</taxon>
        <taxon>Fungi</taxon>
        <taxon>Dikarya</taxon>
        <taxon>Ascomycota</taxon>
        <taxon>Pezizomycotina</taxon>
        <taxon>Eurotiomycetes</taxon>
        <taxon>Eurotiomycetidae</taxon>
        <taxon>Eurotiales</taxon>
        <taxon>Trichocomaceae</taxon>
        <taxon>Talaromyces</taxon>
        <taxon>Talaromyces sect. Talaromyces</taxon>
    </lineage>
</organism>
<dbReference type="InterPro" id="IPR050524">
    <property type="entry name" value="APC_YAT"/>
</dbReference>
<dbReference type="EMBL" id="EQ962652">
    <property type="protein sequence ID" value="EED23991.1"/>
    <property type="molecule type" value="Genomic_DNA"/>
</dbReference>
<dbReference type="InParanoid" id="B8LVH2"/>
<keyword evidence="5 7" id="KW-1133">Transmembrane helix</keyword>
<dbReference type="OrthoDB" id="3900342at2759"/>
<dbReference type="Gene3D" id="1.20.1740.10">
    <property type="entry name" value="Amino acid/polyamine transporter I"/>
    <property type="match status" value="1"/>
</dbReference>
<sequence length="546" mass="60795">MADPKKCELTVTLDQEASRTEGGVIETRIWEDEGWKRGLSSRAVVMLSLGGGIGLGLWIGTGTALESAGPAGCIIAYGLVVIAIYIEFLSIGEMTCYKPIHGGYIRQCMEYVDKAAAFAMGMNLWFGWVMTIPSEIIACINVLQYWKSTTHFPMVGYISIFVAVSAIPNLFAVRKYGYVEIFMTSIKIFSIISTMIFLFLMASGALPATHGALVFHYWKTPGGFNNGFKGICKAMLQAAFSCPSAGWVAVTAGEMKDPRRTVKRSVNPLFWRMFMFYWVNIWLVGMCVPYNSPNLANKGTLASPFIIAIREGGAPAFADLINAMILITVLSASITSFYVASRCLTHMSDLSIIHHAFGAKDAAGRPWVSLLCSGILGGGLTYLNLDSTSKQVYTWFSSLVGVATFCNWLLIYVSHIRFREGLKAQNIDHKSLPFRCRGAPYVQYFGVLLIICFLGAQLYFAIFPFTGHPSAKNFFSAYITVPLFILDYFLYKFWFKTKIVAPKEMDFSPAVYFDAIDRDEQEEERENPSPKPTIVERIWALRTIIV</sequence>
<feature type="transmembrane region" description="Helical" evidence="7">
    <location>
        <begin position="185"/>
        <end position="208"/>
    </location>
</feature>
<keyword evidence="3 7" id="KW-0812">Transmembrane</keyword>
<evidence type="ECO:0000256" key="1">
    <source>
        <dbReference type="ARBA" id="ARBA00004141"/>
    </source>
</evidence>
<dbReference type="AlphaFoldDB" id="B8LVH2"/>
<dbReference type="RefSeq" id="XP_002341378.1">
    <property type="nucleotide sequence ID" value="XM_002341337.1"/>
</dbReference>
<feature type="domain" description="Amino acid permease/ SLC12A" evidence="8">
    <location>
        <begin position="44"/>
        <end position="499"/>
    </location>
</feature>
<dbReference type="OMA" id="AFAMGMN"/>
<dbReference type="eggNOG" id="KOG1286">
    <property type="taxonomic scope" value="Eukaryota"/>
</dbReference>
<evidence type="ECO:0000256" key="2">
    <source>
        <dbReference type="ARBA" id="ARBA00022448"/>
    </source>
</evidence>
<dbReference type="GeneID" id="8106673"/>
<dbReference type="PANTHER" id="PTHR43341">
    <property type="entry name" value="AMINO ACID PERMEASE"/>
    <property type="match status" value="1"/>
</dbReference>
<feature type="transmembrane region" description="Helical" evidence="7">
    <location>
        <begin position="228"/>
        <end position="250"/>
    </location>
</feature>
<evidence type="ECO:0000259" key="8">
    <source>
        <dbReference type="Pfam" id="PF00324"/>
    </source>
</evidence>
<evidence type="ECO:0000256" key="6">
    <source>
        <dbReference type="ARBA" id="ARBA00023136"/>
    </source>
</evidence>
<evidence type="ECO:0000313" key="9">
    <source>
        <dbReference type="EMBL" id="EED23991.1"/>
    </source>
</evidence>
<evidence type="ECO:0000256" key="3">
    <source>
        <dbReference type="ARBA" id="ARBA00022692"/>
    </source>
</evidence>
<name>B8LVH2_TALSN</name>
<dbReference type="PhylomeDB" id="B8LVH2"/>
<feature type="transmembrane region" description="Helical" evidence="7">
    <location>
        <begin position="152"/>
        <end position="173"/>
    </location>
</feature>
<feature type="transmembrane region" description="Helical" evidence="7">
    <location>
        <begin position="67"/>
        <end position="88"/>
    </location>
</feature>
<gene>
    <name evidence="9" type="ORF">TSTA_073770</name>
</gene>
<feature type="transmembrane region" description="Helical" evidence="7">
    <location>
        <begin position="43"/>
        <end position="61"/>
    </location>
</feature>
<feature type="transmembrane region" description="Helical" evidence="7">
    <location>
        <begin position="270"/>
        <end position="291"/>
    </location>
</feature>
<accession>B8LVH2</accession>
<evidence type="ECO:0000256" key="7">
    <source>
        <dbReference type="SAM" id="Phobius"/>
    </source>
</evidence>